<feature type="transmembrane region" description="Helical" evidence="1">
    <location>
        <begin position="42"/>
        <end position="60"/>
    </location>
</feature>
<dbReference type="Proteomes" id="UP001442494">
    <property type="component" value="Unassembled WGS sequence"/>
</dbReference>
<comment type="caution">
    <text evidence="2">The sequence shown here is derived from an EMBL/GenBank/DDBJ whole genome shotgun (WGS) entry which is preliminary data.</text>
</comment>
<name>A0ABV0JV02_9CYAN</name>
<feature type="transmembrane region" description="Helical" evidence="1">
    <location>
        <begin position="20"/>
        <end position="36"/>
    </location>
</feature>
<keyword evidence="3" id="KW-1185">Reference proteome</keyword>
<gene>
    <name evidence="2" type="ORF">NDI37_22855</name>
</gene>
<accession>A0ABV0JV02</accession>
<organism evidence="2 3">
    <name type="scientific">Funiculus sociatus GB2-A5</name>
    <dbReference type="NCBI Taxonomy" id="2933946"/>
    <lineage>
        <taxon>Bacteria</taxon>
        <taxon>Bacillati</taxon>
        <taxon>Cyanobacteriota</taxon>
        <taxon>Cyanophyceae</taxon>
        <taxon>Coleofasciculales</taxon>
        <taxon>Coleofasciculaceae</taxon>
        <taxon>Funiculus</taxon>
    </lineage>
</organism>
<dbReference type="EMBL" id="JAMPKK010000065">
    <property type="protein sequence ID" value="MEP0867295.1"/>
    <property type="molecule type" value="Genomic_DNA"/>
</dbReference>
<keyword evidence="1" id="KW-0812">Transmembrane</keyword>
<protein>
    <submittedName>
        <fullName evidence="2">Uncharacterized protein</fullName>
    </submittedName>
</protein>
<dbReference type="RefSeq" id="WP_190420939.1">
    <property type="nucleotide sequence ID" value="NZ_JAMPKK010000065.1"/>
</dbReference>
<sequence>MAYQDQEKNRDARIAATSRVWGFATVMLGICIPLSSVTRHGAILPIAVISWAAIGTGAVWQSSDKKSQNSLLQPSKVNELEERIANLETIAAESDELDLHKRIKQLESNKLIRRRG</sequence>
<proteinExistence type="predicted"/>
<keyword evidence="1" id="KW-0472">Membrane</keyword>
<reference evidence="2 3" key="1">
    <citation type="submission" date="2022-04" db="EMBL/GenBank/DDBJ databases">
        <title>Positive selection, recombination, and allopatry shape intraspecific diversity of widespread and dominant cyanobacteria.</title>
        <authorList>
            <person name="Wei J."/>
            <person name="Shu W."/>
            <person name="Hu C."/>
        </authorList>
    </citation>
    <scope>NUCLEOTIDE SEQUENCE [LARGE SCALE GENOMIC DNA]</scope>
    <source>
        <strain evidence="2 3">GB2-A5</strain>
    </source>
</reference>
<keyword evidence="1" id="KW-1133">Transmembrane helix</keyword>
<evidence type="ECO:0000313" key="2">
    <source>
        <dbReference type="EMBL" id="MEP0867295.1"/>
    </source>
</evidence>
<evidence type="ECO:0000313" key="3">
    <source>
        <dbReference type="Proteomes" id="UP001442494"/>
    </source>
</evidence>
<evidence type="ECO:0000256" key="1">
    <source>
        <dbReference type="SAM" id="Phobius"/>
    </source>
</evidence>